<name>A0ACC2ICR6_9PLEO</name>
<sequence>MLNRSSDLTRMKLGFIYRSICQYQPDLKWHDADNDTLGLVRVLDVAKEMSLQWLDATSLEVGRVASPLAAPSIATSLGAWPMELDDNRQRLLECIERNLVIINDVLYPDRAFYEHMLRDDYAMLEDMQLTLGDEAMSDDQQATYDGPRATSNSPPATLNVPRSTSLQPTLPETPALRRSSRKTRAVDFANYFVIDNSDDDDFTPNDDHVQSEHTPRWAVNFANSFNSDDEDFTSDDDYSVVDNSNDEDFTSDDDDSVVDNSNGEDFTSGNHDGQSEHTPHCVSRSSTSKTVKGPVPASGLAARMAALPAISPVPLLSAQKGYMAVSCPKDHPLSTLEIKRQCSVLRLKLANFPFRIDYRDNTLTLIQVTDFVVGWPKQSGRKPFSPYKSTIDEVKSSIRSFDWKGKDRFQHIPIQLLRPWAMSRGAERLIDLLADICQKYAAAVDSSHFHGSQNIG</sequence>
<dbReference type="EMBL" id="JAPHNI010000285">
    <property type="protein sequence ID" value="KAJ8112955.1"/>
    <property type="molecule type" value="Genomic_DNA"/>
</dbReference>
<organism evidence="1 2">
    <name type="scientific">Boeremia exigua</name>
    <dbReference type="NCBI Taxonomy" id="749465"/>
    <lineage>
        <taxon>Eukaryota</taxon>
        <taxon>Fungi</taxon>
        <taxon>Dikarya</taxon>
        <taxon>Ascomycota</taxon>
        <taxon>Pezizomycotina</taxon>
        <taxon>Dothideomycetes</taxon>
        <taxon>Pleosporomycetidae</taxon>
        <taxon>Pleosporales</taxon>
        <taxon>Pleosporineae</taxon>
        <taxon>Didymellaceae</taxon>
        <taxon>Boeremia</taxon>
    </lineage>
</organism>
<comment type="caution">
    <text evidence="1">The sequence shown here is derived from an EMBL/GenBank/DDBJ whole genome shotgun (WGS) entry which is preliminary data.</text>
</comment>
<proteinExistence type="predicted"/>
<reference evidence="1" key="1">
    <citation type="submission" date="2022-11" db="EMBL/GenBank/DDBJ databases">
        <title>Genome Sequence of Boeremia exigua.</title>
        <authorList>
            <person name="Buettner E."/>
        </authorList>
    </citation>
    <scope>NUCLEOTIDE SEQUENCE</scope>
    <source>
        <strain evidence="1">CU02</strain>
    </source>
</reference>
<gene>
    <name evidence="1" type="ORF">OPT61_g4799</name>
</gene>
<protein>
    <submittedName>
        <fullName evidence="1">Uncharacterized protein</fullName>
    </submittedName>
</protein>
<evidence type="ECO:0000313" key="2">
    <source>
        <dbReference type="Proteomes" id="UP001153331"/>
    </source>
</evidence>
<accession>A0ACC2ICR6</accession>
<dbReference type="Proteomes" id="UP001153331">
    <property type="component" value="Unassembled WGS sequence"/>
</dbReference>
<evidence type="ECO:0000313" key="1">
    <source>
        <dbReference type="EMBL" id="KAJ8112955.1"/>
    </source>
</evidence>
<keyword evidence="2" id="KW-1185">Reference proteome</keyword>